<proteinExistence type="predicted"/>
<keyword evidence="3" id="KW-1185">Reference proteome</keyword>
<comment type="caution">
    <text evidence="2">The sequence shown here is derived from an EMBL/GenBank/DDBJ whole genome shotgun (WGS) entry which is preliminary data.</text>
</comment>
<organism evidence="2 3">
    <name type="scientific">Kribbella yunnanensis</name>
    <dbReference type="NCBI Taxonomy" id="190194"/>
    <lineage>
        <taxon>Bacteria</taxon>
        <taxon>Bacillati</taxon>
        <taxon>Actinomycetota</taxon>
        <taxon>Actinomycetes</taxon>
        <taxon>Propionibacteriales</taxon>
        <taxon>Kribbellaceae</taxon>
        <taxon>Kribbella</taxon>
    </lineage>
</organism>
<evidence type="ECO:0000313" key="3">
    <source>
        <dbReference type="Proteomes" id="UP001500280"/>
    </source>
</evidence>
<dbReference type="InterPro" id="IPR027860">
    <property type="entry name" value="DUF4429"/>
</dbReference>
<dbReference type="Pfam" id="PF14472">
    <property type="entry name" value="DUF4429"/>
    <property type="match status" value="2"/>
</dbReference>
<name>A0ABP4S7B5_9ACTN</name>
<protein>
    <recommendedName>
        <fullName evidence="1">T-box domain-containing protein</fullName>
    </recommendedName>
</protein>
<sequence length="248" mass="27617">MEALSGDELRGRNAVLVWDGLGTVQLRYEGAWIKQKSTLTKMVLKKLGHRTIPVEALTGVDLVMPGGTEDPTIRLLLRERADPLLTVAGGQLDELIDPYRFDFDSDQWLLADYYAQEIRTSIALHQVPPGPADRWLVEPPPAPDRIKGQLVKLALEGSDLVFDYGFGASKAKKSYGDPWRLPLAEIRAVEWAPITNMWGSNGYLRITSTHTPAERPKAVDDPETLITDPLAETDALFFGAKLRSLINW</sequence>
<dbReference type="Proteomes" id="UP001500280">
    <property type="component" value="Unassembled WGS sequence"/>
</dbReference>
<dbReference type="PROSITE" id="PS50252">
    <property type="entry name" value="TBOX_3"/>
    <property type="match status" value="1"/>
</dbReference>
<dbReference type="EMBL" id="BAAANF010000002">
    <property type="protein sequence ID" value="GAA1667111.1"/>
    <property type="molecule type" value="Genomic_DNA"/>
</dbReference>
<reference evidence="3" key="1">
    <citation type="journal article" date="2019" name="Int. J. Syst. Evol. Microbiol.">
        <title>The Global Catalogue of Microorganisms (GCM) 10K type strain sequencing project: providing services to taxonomists for standard genome sequencing and annotation.</title>
        <authorList>
            <consortium name="The Broad Institute Genomics Platform"/>
            <consortium name="The Broad Institute Genome Sequencing Center for Infectious Disease"/>
            <person name="Wu L."/>
            <person name="Ma J."/>
        </authorList>
    </citation>
    <scope>NUCLEOTIDE SEQUENCE [LARGE SCALE GENOMIC DNA]</scope>
    <source>
        <strain evidence="3">JCM 14307</strain>
    </source>
</reference>
<accession>A0ABP4S7B5</accession>
<dbReference type="InterPro" id="IPR046360">
    <property type="entry name" value="T-box_DNA-bd"/>
</dbReference>
<gene>
    <name evidence="2" type="ORF">GCM10009745_06720</name>
</gene>
<dbReference type="RefSeq" id="WP_344144999.1">
    <property type="nucleotide sequence ID" value="NZ_BAAANF010000002.1"/>
</dbReference>
<evidence type="ECO:0000313" key="2">
    <source>
        <dbReference type="EMBL" id="GAA1667111.1"/>
    </source>
</evidence>
<evidence type="ECO:0000259" key="1">
    <source>
        <dbReference type="PROSITE" id="PS50252"/>
    </source>
</evidence>
<feature type="domain" description="T-box" evidence="1">
    <location>
        <begin position="26"/>
        <end position="139"/>
    </location>
</feature>